<feature type="domain" description="Glycosyltransferase 2-like" evidence="2">
    <location>
        <begin position="4"/>
        <end position="127"/>
    </location>
</feature>
<evidence type="ECO:0000313" key="4">
    <source>
        <dbReference type="Proteomes" id="UP001157114"/>
    </source>
</evidence>
<sequence>MMVTIGIPFYNAGSTLMDAIKSVFAQTYNDWELILLDDGSSDDSLTIARSIEDPRVKILSDGDNKGLPYRLNQMAKLARGKYLARMDADDVMHPERIERQVDYMEQNQEVDVVGTAVYIIDENNDVQGWSALRPIDTDHRNVLTKSLMSHPSVLGHSEWFRNNPYDEIYVRSEDHELWVRTVGHSTFSRIEIPLLYYRRNSTMNLRNYLLTYKTDRKIYRNYGPSIIGKWKVRTLIAKSHLKGLIYRLLHLSGTDHLKWKKKLEAMPDKDRMAALSTLATVHRVELPINKETRA</sequence>
<dbReference type="InterPro" id="IPR029044">
    <property type="entry name" value="Nucleotide-diphossugar_trans"/>
</dbReference>
<dbReference type="EMBL" id="BSSQ01000002">
    <property type="protein sequence ID" value="GLX66353.1"/>
    <property type="molecule type" value="Genomic_DNA"/>
</dbReference>
<gene>
    <name evidence="3" type="ORF">MU1_06970</name>
</gene>
<protein>
    <recommendedName>
        <fullName evidence="2">Glycosyltransferase 2-like domain-containing protein</fullName>
    </recommendedName>
</protein>
<dbReference type="PANTHER" id="PTHR22916">
    <property type="entry name" value="GLYCOSYLTRANSFERASE"/>
    <property type="match status" value="1"/>
</dbReference>
<evidence type="ECO:0000313" key="3">
    <source>
        <dbReference type="EMBL" id="GLX66353.1"/>
    </source>
</evidence>
<dbReference type="Pfam" id="PF00535">
    <property type="entry name" value="Glycos_transf_2"/>
    <property type="match status" value="1"/>
</dbReference>
<comment type="caution">
    <text evidence="3">The sequence shown here is derived from an EMBL/GenBank/DDBJ whole genome shotgun (WGS) entry which is preliminary data.</text>
</comment>
<evidence type="ECO:0000256" key="1">
    <source>
        <dbReference type="ARBA" id="ARBA00006739"/>
    </source>
</evidence>
<name>A0ABQ6G7X7_9BACL</name>
<dbReference type="CDD" id="cd00761">
    <property type="entry name" value="Glyco_tranf_GTA_type"/>
    <property type="match status" value="1"/>
</dbReference>
<dbReference type="Gene3D" id="3.90.550.10">
    <property type="entry name" value="Spore Coat Polysaccharide Biosynthesis Protein SpsA, Chain A"/>
    <property type="match status" value="1"/>
</dbReference>
<dbReference type="SUPFAM" id="SSF53448">
    <property type="entry name" value="Nucleotide-diphospho-sugar transferases"/>
    <property type="match status" value="1"/>
</dbReference>
<proteinExistence type="inferred from homology"/>
<organism evidence="3 4">
    <name type="scientific">Paenibacillus glycanilyticus</name>
    <dbReference type="NCBI Taxonomy" id="126569"/>
    <lineage>
        <taxon>Bacteria</taxon>
        <taxon>Bacillati</taxon>
        <taxon>Bacillota</taxon>
        <taxon>Bacilli</taxon>
        <taxon>Bacillales</taxon>
        <taxon>Paenibacillaceae</taxon>
        <taxon>Paenibacillus</taxon>
    </lineage>
</organism>
<reference evidence="3 4" key="1">
    <citation type="submission" date="2023-03" db="EMBL/GenBank/DDBJ databases">
        <title>Draft genome sequence of the bacteria which degrade cell wall of Tricholomamatutake.</title>
        <authorList>
            <person name="Konishi Y."/>
            <person name="Fukuta Y."/>
            <person name="Shirasaka N."/>
        </authorList>
    </citation>
    <scope>NUCLEOTIDE SEQUENCE [LARGE SCALE GENOMIC DNA]</scope>
    <source>
        <strain evidence="4">mu1</strain>
    </source>
</reference>
<accession>A0ABQ6G7X7</accession>
<dbReference type="PANTHER" id="PTHR22916:SF69">
    <property type="entry name" value="BIFUNCTIONAL GLYCOSYLTRANSFERASE PGTA"/>
    <property type="match status" value="1"/>
</dbReference>
<comment type="similarity">
    <text evidence="1">Belongs to the glycosyltransferase 2 family.</text>
</comment>
<dbReference type="Proteomes" id="UP001157114">
    <property type="component" value="Unassembled WGS sequence"/>
</dbReference>
<keyword evidence="4" id="KW-1185">Reference proteome</keyword>
<evidence type="ECO:0000259" key="2">
    <source>
        <dbReference type="Pfam" id="PF00535"/>
    </source>
</evidence>
<dbReference type="InterPro" id="IPR001173">
    <property type="entry name" value="Glyco_trans_2-like"/>
</dbReference>